<organism evidence="3">
    <name type="scientific">Nippostrongylus brasiliensis</name>
    <name type="common">Rat hookworm</name>
    <dbReference type="NCBI Taxonomy" id="27835"/>
    <lineage>
        <taxon>Eukaryota</taxon>
        <taxon>Metazoa</taxon>
        <taxon>Ecdysozoa</taxon>
        <taxon>Nematoda</taxon>
        <taxon>Chromadorea</taxon>
        <taxon>Rhabditida</taxon>
        <taxon>Rhabditina</taxon>
        <taxon>Rhabditomorpha</taxon>
        <taxon>Strongyloidea</taxon>
        <taxon>Heligmosomidae</taxon>
        <taxon>Nippostrongylus</taxon>
    </lineage>
</organism>
<accession>A0A0N4XQU1</accession>
<dbReference type="EMBL" id="UYSL01010234">
    <property type="protein sequence ID" value="VDL68485.1"/>
    <property type="molecule type" value="Genomic_DNA"/>
</dbReference>
<evidence type="ECO:0000313" key="3">
    <source>
        <dbReference type="WBParaSite" id="NBR_0000489301-mRNA-1"/>
    </source>
</evidence>
<sequence length="64" mass="7285">MRGGYRGGPRGRGAFIGGPTFPVRPPPFDVHLANDVFVRINENNDAQLTQVRVYPFEEYRFFQG</sequence>
<dbReference type="Proteomes" id="UP000271162">
    <property type="component" value="Unassembled WGS sequence"/>
</dbReference>
<evidence type="ECO:0000313" key="2">
    <source>
        <dbReference type="Proteomes" id="UP000271162"/>
    </source>
</evidence>
<name>A0A0N4XQU1_NIPBR</name>
<evidence type="ECO:0000313" key="1">
    <source>
        <dbReference type="EMBL" id="VDL68485.1"/>
    </source>
</evidence>
<reference evidence="1 2" key="2">
    <citation type="submission" date="2018-11" db="EMBL/GenBank/DDBJ databases">
        <authorList>
            <consortium name="Pathogen Informatics"/>
        </authorList>
    </citation>
    <scope>NUCLEOTIDE SEQUENCE [LARGE SCALE GENOMIC DNA]</scope>
</reference>
<protein>
    <submittedName>
        <fullName evidence="3">DUF3553 domain-containing protein</fullName>
    </submittedName>
</protein>
<dbReference type="AlphaFoldDB" id="A0A0N4XQU1"/>
<proteinExistence type="predicted"/>
<gene>
    <name evidence="1" type="ORF">NBR_LOCUS4896</name>
</gene>
<dbReference type="STRING" id="27835.A0A0N4XQU1"/>
<keyword evidence="2" id="KW-1185">Reference proteome</keyword>
<reference evidence="3" key="1">
    <citation type="submission" date="2017-02" db="UniProtKB">
        <authorList>
            <consortium name="WormBaseParasite"/>
        </authorList>
    </citation>
    <scope>IDENTIFICATION</scope>
</reference>
<dbReference type="WBParaSite" id="NBR_0000489301-mRNA-1">
    <property type="protein sequence ID" value="NBR_0000489301-mRNA-1"/>
    <property type="gene ID" value="NBR_0000489301"/>
</dbReference>